<reference evidence="3" key="2">
    <citation type="submission" date="2021-08" db="EMBL/GenBank/DDBJ databases">
        <authorList>
            <person name="Gostincar C."/>
            <person name="Sun X."/>
            <person name="Song Z."/>
            <person name="Gunde-Cimerman N."/>
        </authorList>
    </citation>
    <scope>NUCLEOTIDE SEQUENCE</scope>
    <source>
        <strain evidence="3">EXF-9911</strain>
    </source>
</reference>
<organism evidence="3 4">
    <name type="scientific">Aureobasidium melanogenum</name>
    <name type="common">Aureobasidium pullulans var. melanogenum</name>
    <dbReference type="NCBI Taxonomy" id="46634"/>
    <lineage>
        <taxon>Eukaryota</taxon>
        <taxon>Fungi</taxon>
        <taxon>Dikarya</taxon>
        <taxon>Ascomycota</taxon>
        <taxon>Pezizomycotina</taxon>
        <taxon>Dothideomycetes</taxon>
        <taxon>Dothideomycetidae</taxon>
        <taxon>Dothideales</taxon>
        <taxon>Saccotheciaceae</taxon>
        <taxon>Aureobasidium</taxon>
    </lineage>
</organism>
<feature type="compositionally biased region" description="Basic and acidic residues" evidence="2">
    <location>
        <begin position="405"/>
        <end position="423"/>
    </location>
</feature>
<feature type="region of interest" description="Disordered" evidence="2">
    <location>
        <begin position="317"/>
        <end position="431"/>
    </location>
</feature>
<dbReference type="GO" id="GO:0005634">
    <property type="term" value="C:nucleus"/>
    <property type="evidence" value="ECO:0007669"/>
    <property type="project" value="TreeGrafter"/>
</dbReference>
<dbReference type="AlphaFoldDB" id="A0A9P8EXL7"/>
<dbReference type="GO" id="GO:0005737">
    <property type="term" value="C:cytoplasm"/>
    <property type="evidence" value="ECO:0007669"/>
    <property type="project" value="TreeGrafter"/>
</dbReference>
<dbReference type="PANTHER" id="PTHR16487">
    <property type="entry name" value="PPP4R2-RELATED PROTEIN"/>
    <property type="match status" value="1"/>
</dbReference>
<dbReference type="GO" id="GO:0019888">
    <property type="term" value="F:protein phosphatase regulator activity"/>
    <property type="evidence" value="ECO:0007669"/>
    <property type="project" value="InterPro"/>
</dbReference>
<feature type="region of interest" description="Disordered" evidence="2">
    <location>
        <begin position="39"/>
        <end position="102"/>
    </location>
</feature>
<name>A0A9P8EXL7_AURME</name>
<evidence type="ECO:0000313" key="4">
    <source>
        <dbReference type="Proteomes" id="UP000779574"/>
    </source>
</evidence>
<gene>
    <name evidence="3" type="ORF">KCU76_g561</name>
</gene>
<evidence type="ECO:0000313" key="3">
    <source>
        <dbReference type="EMBL" id="KAG9700707.1"/>
    </source>
</evidence>
<feature type="compositionally biased region" description="Basic and acidic residues" evidence="2">
    <location>
        <begin position="381"/>
        <end position="397"/>
    </location>
</feature>
<dbReference type="GO" id="GO:0030289">
    <property type="term" value="C:protein phosphatase 4 complex"/>
    <property type="evidence" value="ECO:0007669"/>
    <property type="project" value="InterPro"/>
</dbReference>
<comment type="caution">
    <text evidence="3">The sequence shown here is derived from an EMBL/GenBank/DDBJ whole genome shotgun (WGS) entry which is preliminary data.</text>
</comment>
<evidence type="ECO:0000256" key="2">
    <source>
        <dbReference type="SAM" id="MobiDB-lite"/>
    </source>
</evidence>
<dbReference type="Pfam" id="PF09184">
    <property type="entry name" value="PPP4R2"/>
    <property type="match status" value="1"/>
</dbReference>
<dbReference type="EMBL" id="JAHFXF010000010">
    <property type="protein sequence ID" value="KAG9700707.1"/>
    <property type="molecule type" value="Genomic_DNA"/>
</dbReference>
<feature type="region of interest" description="Disordered" evidence="2">
    <location>
        <begin position="1"/>
        <end position="21"/>
    </location>
</feature>
<feature type="region of interest" description="Disordered" evidence="2">
    <location>
        <begin position="198"/>
        <end position="220"/>
    </location>
</feature>
<proteinExistence type="inferred from homology"/>
<feature type="compositionally biased region" description="Basic and acidic residues" evidence="2">
    <location>
        <begin position="337"/>
        <end position="350"/>
    </location>
</feature>
<dbReference type="OrthoDB" id="341898at2759"/>
<dbReference type="Proteomes" id="UP000779574">
    <property type="component" value="Unassembled WGS sequence"/>
</dbReference>
<comment type="similarity">
    <text evidence="1">Belongs to the PPP4R2 family.</text>
</comment>
<reference evidence="3" key="1">
    <citation type="journal article" date="2021" name="J Fungi (Basel)">
        <title>Virulence traits and population genomics of the black yeast Aureobasidium melanogenum.</title>
        <authorList>
            <person name="Cernosa A."/>
            <person name="Sun X."/>
            <person name="Gostincar C."/>
            <person name="Fang C."/>
            <person name="Gunde-Cimerman N."/>
            <person name="Song Z."/>
        </authorList>
    </citation>
    <scope>NUCLEOTIDE SEQUENCE</scope>
    <source>
        <strain evidence="3">EXF-9911</strain>
    </source>
</reference>
<dbReference type="PANTHER" id="PTHR16487:SF0">
    <property type="entry name" value="PROTEIN PHOSPHATASE 4 REGULATORY SUBUNIT 2-RELATED"/>
    <property type="match status" value="1"/>
</dbReference>
<feature type="compositionally biased region" description="Basic and acidic residues" evidence="2">
    <location>
        <begin position="205"/>
        <end position="214"/>
    </location>
</feature>
<protein>
    <submittedName>
        <fullName evidence="3">Uncharacterized protein</fullName>
    </submittedName>
</protein>
<feature type="non-terminal residue" evidence="3">
    <location>
        <position position="431"/>
    </location>
</feature>
<accession>A0A9P8EXL7</accession>
<feature type="compositionally biased region" description="Pro residues" evidence="2">
    <location>
        <begin position="44"/>
        <end position="55"/>
    </location>
</feature>
<evidence type="ECO:0000256" key="1">
    <source>
        <dbReference type="ARBA" id="ARBA00009207"/>
    </source>
</evidence>
<sequence>MLTSDEILEQAARDGSIDISEWPRVLENILQKLHDIVHNEFPTPKAPPPPNPPVLIPTAPVILPSNDDSIRPQKSPGPTVPTAESSEPVATTDKENTVPRPPVPSFAAIPQVRQQSPSSPLPPELYALYDYSRTTLENNFPKNPPYTIQRLAELVLQPRRYYRYLPPFLQALDRVVSVTSTVNEFPLAHASIDSASSFLANGEPSENHSEREGLGSDESLGGALLTPIPWLKRENGHHDFRSESSQTIEGPNGVGVIETVSVSNGGSALPQEEDTMSHEQHLRAEGGVTQGELLRQEQEAGIVPVGQEVPRRTLMASGSANAVGRGESTLAAEEEAGEKPEEHAHARGPEEIGAEDMGPQPEASIGVTRPLNMEAAVGRAKSPEVSRDDKDTERDAAIEGLAQVEGDKKAGPEAERPDEKVEQVDEEMTDA</sequence>
<dbReference type="InterPro" id="IPR015267">
    <property type="entry name" value="PPP4R2"/>
</dbReference>